<name>A0A1H6JSP4_MYCRU</name>
<dbReference type="RefSeq" id="WP_083407117.1">
    <property type="nucleotide sequence ID" value="NZ_LT629971.1"/>
</dbReference>
<dbReference type="AlphaFoldDB" id="A0A1H6JSP4"/>
<protein>
    <recommendedName>
        <fullName evidence="3">Intersectin-EH binding protein Ibp1</fullName>
    </recommendedName>
</protein>
<sequence length="113" mass="11364">MLSLSRGRAALIGAFLVAAAPLVGGLLASEPGVSVAQGCHTGEEMDVYTTTCVPFLVPNAGPMFTTTAANPDIPEIDGIPCTGHNSGQCIGLAEDQAAMGPPVQPRTTISSSP</sequence>
<gene>
    <name evidence="1" type="ORF">SAMN04489835_2145</name>
</gene>
<reference evidence="2" key="1">
    <citation type="submission" date="2016-10" db="EMBL/GenBank/DDBJ databases">
        <authorList>
            <person name="Varghese N."/>
            <person name="Submissions S."/>
        </authorList>
    </citation>
    <scope>NUCLEOTIDE SEQUENCE [LARGE SCALE GENOMIC DNA]</scope>
    <source>
        <strain evidence="2">DSM 45405</strain>
    </source>
</reference>
<evidence type="ECO:0000313" key="2">
    <source>
        <dbReference type="Proteomes" id="UP000182915"/>
    </source>
</evidence>
<evidence type="ECO:0008006" key="3">
    <source>
        <dbReference type="Google" id="ProtNLM"/>
    </source>
</evidence>
<accession>A0A1H6JSP4</accession>
<dbReference type="STRING" id="370526.SAMN04489835_2145"/>
<dbReference type="EMBL" id="LT629971">
    <property type="protein sequence ID" value="SEH62329.1"/>
    <property type="molecule type" value="Genomic_DNA"/>
</dbReference>
<dbReference type="Proteomes" id="UP000182915">
    <property type="component" value="Chromosome I"/>
</dbReference>
<keyword evidence="2" id="KW-1185">Reference proteome</keyword>
<organism evidence="1 2">
    <name type="scientific">Mycolicibacterium rutilum</name>
    <name type="common">Mycobacterium rutilum</name>
    <dbReference type="NCBI Taxonomy" id="370526"/>
    <lineage>
        <taxon>Bacteria</taxon>
        <taxon>Bacillati</taxon>
        <taxon>Actinomycetota</taxon>
        <taxon>Actinomycetes</taxon>
        <taxon>Mycobacteriales</taxon>
        <taxon>Mycobacteriaceae</taxon>
        <taxon>Mycolicibacterium</taxon>
    </lineage>
</organism>
<proteinExistence type="predicted"/>
<evidence type="ECO:0000313" key="1">
    <source>
        <dbReference type="EMBL" id="SEH62329.1"/>
    </source>
</evidence>